<evidence type="ECO:0000256" key="2">
    <source>
        <dbReference type="ARBA" id="ARBA00011133"/>
    </source>
</evidence>
<dbReference type="PANTHER" id="PTHR10956:SF41">
    <property type="entry name" value="60S RIBOSOMAL PROTEIN L31-RELATED"/>
    <property type="match status" value="1"/>
</dbReference>
<keyword evidence="9" id="KW-1185">Reference proteome</keyword>
<name>L9KXP9_TUPCH</name>
<dbReference type="InterPro" id="IPR000054">
    <property type="entry name" value="Ribosomal_eL31"/>
</dbReference>
<comment type="function">
    <text evidence="5">Component of the large ribosomal subunit. The ribosome is a large ribonucleoprotein complex responsible for the synthesis of proteins in the cell.</text>
</comment>
<dbReference type="InterPro" id="IPR023621">
    <property type="entry name" value="Ribosomal_eL31_dom_sf"/>
</dbReference>
<dbReference type="CDD" id="cd00463">
    <property type="entry name" value="Ribosomal_L31e"/>
    <property type="match status" value="1"/>
</dbReference>
<accession>L9KXP9</accession>
<dbReference type="SMART" id="SM01380">
    <property type="entry name" value="Ribosomal_L31e"/>
    <property type="match status" value="1"/>
</dbReference>
<gene>
    <name evidence="8" type="ORF">TREES_T100013866</name>
</gene>
<dbReference type="InParanoid" id="L9KXP9"/>
<keyword evidence="3 8" id="KW-0689">Ribosomal protein</keyword>
<dbReference type="Pfam" id="PF01198">
    <property type="entry name" value="Ribosomal_L31e"/>
    <property type="match status" value="1"/>
</dbReference>
<organism evidence="8 9">
    <name type="scientific">Tupaia chinensis</name>
    <name type="common">Chinese tree shrew</name>
    <name type="synonym">Tupaia belangeri chinensis</name>
    <dbReference type="NCBI Taxonomy" id="246437"/>
    <lineage>
        <taxon>Eukaryota</taxon>
        <taxon>Metazoa</taxon>
        <taxon>Chordata</taxon>
        <taxon>Craniata</taxon>
        <taxon>Vertebrata</taxon>
        <taxon>Euteleostomi</taxon>
        <taxon>Mammalia</taxon>
        <taxon>Eutheria</taxon>
        <taxon>Euarchontoglires</taxon>
        <taxon>Scandentia</taxon>
        <taxon>Tupaiidae</taxon>
        <taxon>Tupaia</taxon>
    </lineage>
</organism>
<dbReference type="STRING" id="246437.L9KXP9"/>
<evidence type="ECO:0000256" key="3">
    <source>
        <dbReference type="ARBA" id="ARBA00022980"/>
    </source>
</evidence>
<dbReference type="FunFam" id="3.10.440.10:FF:000001">
    <property type="entry name" value="60S ribosomal protein L31"/>
    <property type="match status" value="1"/>
</dbReference>
<dbReference type="PANTHER" id="PTHR10956">
    <property type="entry name" value="60S RIBOSOMAL PROTEIN L31"/>
    <property type="match status" value="1"/>
</dbReference>
<dbReference type="EMBL" id="KB320602">
    <property type="protein sequence ID" value="ELW67715.1"/>
    <property type="molecule type" value="Genomic_DNA"/>
</dbReference>
<dbReference type="Gene3D" id="3.10.440.10">
    <property type="match status" value="1"/>
</dbReference>
<dbReference type="GO" id="GO:0022625">
    <property type="term" value="C:cytosolic large ribosomal subunit"/>
    <property type="evidence" value="ECO:0007669"/>
    <property type="project" value="TreeGrafter"/>
</dbReference>
<reference evidence="9" key="2">
    <citation type="journal article" date="2013" name="Nat. Commun.">
        <title>Genome of the Chinese tree shrew.</title>
        <authorList>
            <person name="Fan Y."/>
            <person name="Huang Z.Y."/>
            <person name="Cao C.C."/>
            <person name="Chen C.S."/>
            <person name="Chen Y.X."/>
            <person name="Fan D.D."/>
            <person name="He J."/>
            <person name="Hou H.L."/>
            <person name="Hu L."/>
            <person name="Hu X.T."/>
            <person name="Jiang X.T."/>
            <person name="Lai R."/>
            <person name="Lang Y.S."/>
            <person name="Liang B."/>
            <person name="Liao S.G."/>
            <person name="Mu D."/>
            <person name="Ma Y.Y."/>
            <person name="Niu Y.Y."/>
            <person name="Sun X.Q."/>
            <person name="Xia J.Q."/>
            <person name="Xiao J."/>
            <person name="Xiong Z.Q."/>
            <person name="Xu L."/>
            <person name="Yang L."/>
            <person name="Zhang Y."/>
            <person name="Zhao W."/>
            <person name="Zhao X.D."/>
            <person name="Zheng Y.T."/>
            <person name="Zhou J.M."/>
            <person name="Zhu Y.B."/>
            <person name="Zhang G.J."/>
            <person name="Wang J."/>
            <person name="Yao Y.G."/>
        </authorList>
    </citation>
    <scope>NUCLEOTIDE SEQUENCE [LARGE SCALE GENOMIC DNA]</scope>
</reference>
<evidence type="ECO:0000256" key="6">
    <source>
        <dbReference type="ARBA" id="ARBA00035230"/>
    </source>
</evidence>
<reference evidence="9" key="1">
    <citation type="submission" date="2012-07" db="EMBL/GenBank/DDBJ databases">
        <title>Genome of the Chinese tree shrew, a rising model animal genetically related to primates.</title>
        <authorList>
            <person name="Zhang G."/>
            <person name="Fan Y."/>
            <person name="Yao Y."/>
            <person name="Huang Z."/>
        </authorList>
    </citation>
    <scope>NUCLEOTIDE SEQUENCE [LARGE SCALE GENOMIC DNA]</scope>
</reference>
<evidence type="ECO:0000313" key="9">
    <source>
        <dbReference type="Proteomes" id="UP000011518"/>
    </source>
</evidence>
<comment type="subunit">
    <text evidence="2">Component of the large ribosomal subunit.</text>
</comment>
<proteinExistence type="inferred from homology"/>
<keyword evidence="4" id="KW-0687">Ribonucleoprotein</keyword>
<comment type="similarity">
    <text evidence="1">Belongs to the eukaryotic ribosomal protein eL31 family.</text>
</comment>
<dbReference type="SUPFAM" id="SSF54575">
    <property type="entry name" value="Ribosomal protein L31e"/>
    <property type="match status" value="1"/>
</dbReference>
<dbReference type="GO" id="GO:0002181">
    <property type="term" value="P:cytoplasmic translation"/>
    <property type="evidence" value="ECO:0007669"/>
    <property type="project" value="TreeGrafter"/>
</dbReference>
<dbReference type="eggNOG" id="KOG0613">
    <property type="taxonomic scope" value="Eukaryota"/>
</dbReference>
<dbReference type="GO" id="GO:0003735">
    <property type="term" value="F:structural constituent of ribosome"/>
    <property type="evidence" value="ECO:0007669"/>
    <property type="project" value="InterPro"/>
</dbReference>
<dbReference type="AlphaFoldDB" id="L9KXP9"/>
<protein>
    <recommendedName>
        <fullName evidence="6">Large ribosomal subunit protein eL31</fullName>
    </recommendedName>
    <alternativeName>
        <fullName evidence="7">60S ribosomal protein L31</fullName>
    </alternativeName>
</protein>
<evidence type="ECO:0000256" key="1">
    <source>
        <dbReference type="ARBA" id="ARBA00010808"/>
    </source>
</evidence>
<evidence type="ECO:0000256" key="5">
    <source>
        <dbReference type="ARBA" id="ARBA00034092"/>
    </source>
</evidence>
<evidence type="ECO:0000313" key="8">
    <source>
        <dbReference type="EMBL" id="ELW67715.1"/>
    </source>
</evidence>
<evidence type="ECO:0000256" key="4">
    <source>
        <dbReference type="ARBA" id="ARBA00023274"/>
    </source>
</evidence>
<dbReference type="Proteomes" id="UP000011518">
    <property type="component" value="Unassembled WGS sequence"/>
</dbReference>
<sequence>MAHARKGGEKKKGRSAISEVVTQEYTINIHKRIHGMGFKKRAPRALKESQKFAMKEMGTPDVHIDTRLNKVVRAKGIRHVPYQIRVRLSRKRNEDEDSPNKLYNLVTYVRTCYHFQKSTNSCLLLKDMMSLPFYQKSHEHYDHSYRSKDLRTSMSQYQQEKKRSAIYTHGSTAYSSRSSAAHRQESEAISQASFQQQASQAYSLAASQYSLGSEVSRKAASAYDYGYSHG</sequence>
<evidence type="ECO:0000256" key="7">
    <source>
        <dbReference type="ARBA" id="ARBA00035337"/>
    </source>
</evidence>